<keyword evidence="1" id="KW-0812">Transmembrane</keyword>
<evidence type="ECO:0000313" key="2">
    <source>
        <dbReference type="EMBL" id="OIO16292.1"/>
    </source>
</evidence>
<keyword evidence="1" id="KW-1133">Transmembrane helix</keyword>
<evidence type="ECO:0000313" key="3">
    <source>
        <dbReference type="Proteomes" id="UP000182465"/>
    </source>
</evidence>
<protein>
    <submittedName>
        <fullName evidence="2">Uncharacterized protein</fullName>
    </submittedName>
</protein>
<dbReference type="EMBL" id="MNVB01000064">
    <property type="protein sequence ID" value="OIO16292.1"/>
    <property type="molecule type" value="Genomic_DNA"/>
</dbReference>
<feature type="transmembrane region" description="Helical" evidence="1">
    <location>
        <begin position="12"/>
        <end position="28"/>
    </location>
</feature>
<comment type="caution">
    <text evidence="2">The sequence shown here is derived from an EMBL/GenBank/DDBJ whole genome shotgun (WGS) entry which is preliminary data.</text>
</comment>
<organism evidence="2 3">
    <name type="scientific">Candidatus Kuenenbacteria bacterium CG1_02_38_13</name>
    <dbReference type="NCBI Taxonomy" id="1805235"/>
    <lineage>
        <taxon>Bacteria</taxon>
        <taxon>Candidatus Kueneniibacteriota</taxon>
    </lineage>
</organism>
<proteinExistence type="predicted"/>
<gene>
    <name evidence="2" type="ORF">AUJ29_02980</name>
</gene>
<name>A0A1J4TVH4_9BACT</name>
<dbReference type="AlphaFoldDB" id="A0A1J4TVH4"/>
<evidence type="ECO:0000256" key="1">
    <source>
        <dbReference type="SAM" id="Phobius"/>
    </source>
</evidence>
<accession>A0A1J4TVH4</accession>
<keyword evidence="1" id="KW-0472">Membrane</keyword>
<reference evidence="2" key="1">
    <citation type="journal article" date="2016" name="Environ. Microbiol.">
        <title>Genomic resolution of a cold subsurface aquifer community provides metabolic insights for novel microbes adapted to high CO concentrations.</title>
        <authorList>
            <person name="Probst A.J."/>
            <person name="Castelle C.J."/>
            <person name="Singh A."/>
            <person name="Brown C.T."/>
            <person name="Anantharaman K."/>
            <person name="Sharon I."/>
            <person name="Hug L.A."/>
            <person name="Burstein D."/>
            <person name="Emerson J.B."/>
            <person name="Thomas B.C."/>
            <person name="Banfield J.F."/>
        </authorList>
    </citation>
    <scope>NUCLEOTIDE SEQUENCE [LARGE SCALE GENOMIC DNA]</scope>
    <source>
        <strain evidence="2">CG1_02_38_13</strain>
    </source>
</reference>
<sequence length="117" mass="13786">MKGGDIMGKKIFFVVFFLLLFFVTFFVSPQSQQEIEEIWVYYDGASNRPMYGTIVAYATRYQKIFFTDGTSSVKEKSTHEWRGCRIFRDGSRKGMPSWVVRDINNKEIVERLSPYRL</sequence>
<dbReference type="Proteomes" id="UP000182465">
    <property type="component" value="Unassembled WGS sequence"/>
</dbReference>